<protein>
    <submittedName>
        <fullName evidence="3">Uncharacterized protein</fullName>
    </submittedName>
</protein>
<proteinExistence type="predicted"/>
<keyword evidence="2" id="KW-1185">Reference proteome</keyword>
<feature type="region of interest" description="Disordered" evidence="1">
    <location>
        <begin position="29"/>
        <end position="88"/>
    </location>
</feature>
<dbReference type="AlphaFoldDB" id="A0A0M3ICV0"/>
<accession>A0A0M3ICV0</accession>
<dbReference type="Proteomes" id="UP000036681">
    <property type="component" value="Unplaced"/>
</dbReference>
<feature type="compositionally biased region" description="Basic and acidic residues" evidence="1">
    <location>
        <begin position="78"/>
        <end position="88"/>
    </location>
</feature>
<dbReference type="WBParaSite" id="ALUE_0001575601-mRNA-1">
    <property type="protein sequence ID" value="ALUE_0001575601-mRNA-1"/>
    <property type="gene ID" value="ALUE_0001575601"/>
</dbReference>
<sequence>MRSIKITWPKMRCTCINNFAGNSLNGCAQNNGKLFRNESDSTHRNLRKRSGIQRGTSAINRKERRRRSSQASANKGNEGNKGKQENFK</sequence>
<organism evidence="2 3">
    <name type="scientific">Ascaris lumbricoides</name>
    <name type="common">Giant roundworm</name>
    <dbReference type="NCBI Taxonomy" id="6252"/>
    <lineage>
        <taxon>Eukaryota</taxon>
        <taxon>Metazoa</taxon>
        <taxon>Ecdysozoa</taxon>
        <taxon>Nematoda</taxon>
        <taxon>Chromadorea</taxon>
        <taxon>Rhabditida</taxon>
        <taxon>Spirurina</taxon>
        <taxon>Ascaridomorpha</taxon>
        <taxon>Ascaridoidea</taxon>
        <taxon>Ascarididae</taxon>
        <taxon>Ascaris</taxon>
    </lineage>
</organism>
<evidence type="ECO:0000313" key="3">
    <source>
        <dbReference type="WBParaSite" id="ALUE_0001575601-mRNA-1"/>
    </source>
</evidence>
<reference evidence="3" key="1">
    <citation type="submission" date="2017-02" db="UniProtKB">
        <authorList>
            <consortium name="WormBaseParasite"/>
        </authorList>
    </citation>
    <scope>IDENTIFICATION</scope>
</reference>
<evidence type="ECO:0000313" key="2">
    <source>
        <dbReference type="Proteomes" id="UP000036681"/>
    </source>
</evidence>
<name>A0A0M3ICV0_ASCLU</name>
<evidence type="ECO:0000256" key="1">
    <source>
        <dbReference type="SAM" id="MobiDB-lite"/>
    </source>
</evidence>